<dbReference type="EMBL" id="JAVAMQ010000021">
    <property type="protein sequence ID" value="MDP5308730.1"/>
    <property type="molecule type" value="Genomic_DNA"/>
</dbReference>
<accession>A0ABT9JGI1</accession>
<comment type="caution">
    <text evidence="1">The sequence shown here is derived from an EMBL/GenBank/DDBJ whole genome shotgun (WGS) entry which is preliminary data.</text>
</comment>
<sequence length="192" mass="21391">MTGISLQFELRDEEARRRLQEMLDRMDNRRPFLEAVGDRLVRAASDSFRNERAPDGTPWTPLAARTIQNRIRKGQVPLTILRSNTRIGSSLAGSINRVATNDEVRVGSPVAYAAIHQLGGTIRKPARQAKIYRLKDANGTVGLRFVKRETANHVTDVTIPAHSITIPARPFLGVSATDRAAIIEDAEDWLTR</sequence>
<dbReference type="Proteomes" id="UP001224997">
    <property type="component" value="Unassembled WGS sequence"/>
</dbReference>
<evidence type="ECO:0000313" key="1">
    <source>
        <dbReference type="EMBL" id="MDP5308730.1"/>
    </source>
</evidence>
<dbReference type="InterPro" id="IPR006522">
    <property type="entry name" value="Phage_virion_morphogenesis"/>
</dbReference>
<reference evidence="1 2" key="1">
    <citation type="submission" date="2023-08" db="EMBL/GenBank/DDBJ databases">
        <authorList>
            <person name="Park J.-S."/>
        </authorList>
    </citation>
    <scope>NUCLEOTIDE SEQUENCE [LARGE SCALE GENOMIC DNA]</scope>
    <source>
        <strain evidence="1 2">2205BS29-5</strain>
    </source>
</reference>
<protein>
    <submittedName>
        <fullName evidence="1">Phage virion morphogenesis protein</fullName>
    </submittedName>
</protein>
<dbReference type="InterPro" id="IPR017868">
    <property type="entry name" value="Filamin/ABP280_repeat-like"/>
</dbReference>
<gene>
    <name evidence="1" type="ORF">Q5Y72_16735</name>
</gene>
<evidence type="ECO:0000313" key="2">
    <source>
        <dbReference type="Proteomes" id="UP001224997"/>
    </source>
</evidence>
<organism evidence="1 2">
    <name type="scientific">Paracoccus spongiarum</name>
    <dbReference type="NCBI Taxonomy" id="3064387"/>
    <lineage>
        <taxon>Bacteria</taxon>
        <taxon>Pseudomonadati</taxon>
        <taxon>Pseudomonadota</taxon>
        <taxon>Alphaproteobacteria</taxon>
        <taxon>Rhodobacterales</taxon>
        <taxon>Paracoccaceae</taxon>
        <taxon>Paracoccus</taxon>
    </lineage>
</organism>
<dbReference type="PROSITE" id="PS50194">
    <property type="entry name" value="FILAMIN_REPEAT"/>
    <property type="match status" value="1"/>
</dbReference>
<keyword evidence="2" id="KW-1185">Reference proteome</keyword>
<dbReference type="NCBIfam" id="TIGR01635">
    <property type="entry name" value="tail_comp_S"/>
    <property type="match status" value="1"/>
</dbReference>
<name>A0ABT9JGI1_9RHOB</name>
<dbReference type="Pfam" id="PF05069">
    <property type="entry name" value="Phage_tail_S"/>
    <property type="match status" value="1"/>
</dbReference>
<dbReference type="RefSeq" id="WP_305964569.1">
    <property type="nucleotide sequence ID" value="NZ_JAVAMQ010000021.1"/>
</dbReference>
<proteinExistence type="predicted"/>